<gene>
    <name evidence="2" type="ORF">RHIMIDRAFT_247594</name>
</gene>
<evidence type="ECO:0000256" key="1">
    <source>
        <dbReference type="SAM" id="MobiDB-lite"/>
    </source>
</evidence>
<feature type="compositionally biased region" description="Basic and acidic residues" evidence="1">
    <location>
        <begin position="124"/>
        <end position="139"/>
    </location>
</feature>
<keyword evidence="3" id="KW-1185">Reference proteome</keyword>
<organism evidence="2 3">
    <name type="scientific">Rhizopus microsporus ATCC 52813</name>
    <dbReference type="NCBI Taxonomy" id="1340429"/>
    <lineage>
        <taxon>Eukaryota</taxon>
        <taxon>Fungi</taxon>
        <taxon>Fungi incertae sedis</taxon>
        <taxon>Mucoromycota</taxon>
        <taxon>Mucoromycotina</taxon>
        <taxon>Mucoromycetes</taxon>
        <taxon>Mucorales</taxon>
        <taxon>Mucorineae</taxon>
        <taxon>Rhizopodaceae</taxon>
        <taxon>Rhizopus</taxon>
    </lineage>
</organism>
<dbReference type="AlphaFoldDB" id="A0A2G4SIR2"/>
<dbReference type="GeneID" id="35441413"/>
<feature type="compositionally biased region" description="Polar residues" evidence="1">
    <location>
        <begin position="238"/>
        <end position="266"/>
    </location>
</feature>
<evidence type="ECO:0000313" key="3">
    <source>
        <dbReference type="Proteomes" id="UP000242254"/>
    </source>
</evidence>
<sequence length="449" mass="51801">MVFASDDDDSIWEFDAPKFWDFTGETKQELPSDSWFCKYYLKKRYCYYNLTVTLNVAERTVSGPSYPPHFYPPTPEAYANRRAFVIPRERSLDPSNSNSKKNEPKKQRISHDPLSAFSSKKRPFGNDKDQQDTRPDASRKQKITSDVFSRLAQSNTISSISKMAKPPDMKYQAKLNHRNTAAVTKKPITNKMNPTATASATTTSRKPYSKHSEFVYRRVEKPTVMDDPFNTELNTAVASVQESSTTDQKQSPRQEPISSTSRISSNQDKKDDTPLPPYMPFTPPRQIIPDWFFFNSPEKATIAVIKDSPRKVSPSFIKDQTSPPPQSKEKETRVPMFIQKNPFLEESPSVKRATNRPAPSRYTKLSTTAKFLNTNNEPEELPQSTENIKSPLDVVEKEDTRHIRHRRIIEDLRRRIYKEDPRHIRHKKIIEDLRLKVAKAVREAAEKNK</sequence>
<evidence type="ECO:0000313" key="2">
    <source>
        <dbReference type="EMBL" id="PHZ08667.1"/>
    </source>
</evidence>
<name>A0A2G4SIR2_RHIZD</name>
<protein>
    <submittedName>
        <fullName evidence="2">Uncharacterized protein</fullName>
    </submittedName>
</protein>
<feature type="region of interest" description="Disordered" evidence="1">
    <location>
        <begin position="88"/>
        <end position="150"/>
    </location>
</feature>
<feature type="compositionally biased region" description="Basic and acidic residues" evidence="1">
    <location>
        <begin position="100"/>
        <end position="111"/>
    </location>
</feature>
<proteinExistence type="predicted"/>
<accession>A0A2G4SIR2</accession>
<reference evidence="2 3" key="1">
    <citation type="journal article" date="2016" name="Proc. Natl. Acad. Sci. U.S.A.">
        <title>Lipid metabolic changes in an early divergent fungus govern the establishment of a mutualistic symbiosis with endobacteria.</title>
        <authorList>
            <person name="Lastovetsky O.A."/>
            <person name="Gaspar M.L."/>
            <person name="Mondo S.J."/>
            <person name="LaButti K.M."/>
            <person name="Sandor L."/>
            <person name="Grigoriev I.V."/>
            <person name="Henry S.A."/>
            <person name="Pawlowska T.E."/>
        </authorList>
    </citation>
    <scope>NUCLEOTIDE SEQUENCE [LARGE SCALE GENOMIC DNA]</scope>
    <source>
        <strain evidence="2 3">ATCC 52813</strain>
    </source>
</reference>
<feature type="region of interest" description="Disordered" evidence="1">
    <location>
        <begin position="238"/>
        <end position="280"/>
    </location>
</feature>
<feature type="region of interest" description="Disordered" evidence="1">
    <location>
        <begin position="312"/>
        <end position="332"/>
    </location>
</feature>
<dbReference type="Proteomes" id="UP000242254">
    <property type="component" value="Unassembled WGS sequence"/>
</dbReference>
<dbReference type="RefSeq" id="XP_023462375.1">
    <property type="nucleotide sequence ID" value="XM_023610423.1"/>
</dbReference>
<dbReference type="EMBL" id="KZ303863">
    <property type="protein sequence ID" value="PHZ08667.1"/>
    <property type="molecule type" value="Genomic_DNA"/>
</dbReference>